<protein>
    <submittedName>
        <fullName evidence="1">Helix-turn-helix domain-containing protein</fullName>
    </submittedName>
</protein>
<comment type="caution">
    <text evidence="1">The sequence shown here is derived from an EMBL/GenBank/DDBJ whole genome shotgun (WGS) entry which is preliminary data.</text>
</comment>
<dbReference type="EMBL" id="VICF01000002">
    <property type="protein sequence ID" value="TQC75565.1"/>
    <property type="molecule type" value="Genomic_DNA"/>
</dbReference>
<accession>A0ABY3A004</accession>
<dbReference type="RefSeq" id="WP_125308989.1">
    <property type="nucleotide sequence ID" value="NZ_JAVXYY010000133.1"/>
</dbReference>
<evidence type="ECO:0000313" key="1">
    <source>
        <dbReference type="EMBL" id="TQC75565.1"/>
    </source>
</evidence>
<gene>
    <name evidence="1" type="ORF">FK492_06495</name>
</gene>
<keyword evidence="2" id="KW-1185">Reference proteome</keyword>
<dbReference type="Proteomes" id="UP000319715">
    <property type="component" value="Unassembled WGS sequence"/>
</dbReference>
<proteinExistence type="predicted"/>
<name>A0ABY3A004_9GAMM</name>
<reference evidence="1 2" key="1">
    <citation type="submission" date="2019-06" db="EMBL/GenBank/DDBJ databases">
        <title>Pantoea dispersa Assembly.</title>
        <authorList>
            <person name="Wang J."/>
        </authorList>
    </citation>
    <scope>NUCLEOTIDE SEQUENCE [LARGE SCALE GENOMIC DNA]</scope>
    <source>
        <strain evidence="2">bio</strain>
    </source>
</reference>
<evidence type="ECO:0000313" key="2">
    <source>
        <dbReference type="Proteomes" id="UP000319715"/>
    </source>
</evidence>
<organism evidence="1 2">
    <name type="scientific">Pantoea dispersa</name>
    <dbReference type="NCBI Taxonomy" id="59814"/>
    <lineage>
        <taxon>Bacteria</taxon>
        <taxon>Pseudomonadati</taxon>
        <taxon>Pseudomonadota</taxon>
        <taxon>Gammaproteobacteria</taxon>
        <taxon>Enterobacterales</taxon>
        <taxon>Erwiniaceae</taxon>
        <taxon>Pantoea</taxon>
    </lineage>
</organism>
<sequence>MNGRPFTEHEIKTIKRLAKKCTPAQIAKRLNRPPSSIHTVINSRNLPAAIPTCKKVMGSDVRKIVELRNSGLKFREIAEQTGMHISRCGYIYRSYGCA</sequence>